<dbReference type="InterPro" id="IPR045111">
    <property type="entry name" value="Vps41/Vps8"/>
</dbReference>
<evidence type="ECO:0000313" key="1">
    <source>
        <dbReference type="EMBL" id="VDN33871.1"/>
    </source>
</evidence>
<dbReference type="GO" id="GO:0005770">
    <property type="term" value="C:late endosome"/>
    <property type="evidence" value="ECO:0007669"/>
    <property type="project" value="TreeGrafter"/>
</dbReference>
<dbReference type="PANTHER" id="PTHR12616:SF8">
    <property type="entry name" value="VACUOLAR PROTEIN SORTING-ASSOCIATED PROTEIN 8 HOMOLOG"/>
    <property type="match status" value="1"/>
</dbReference>
<evidence type="ECO:0000313" key="2">
    <source>
        <dbReference type="Proteomes" id="UP000271098"/>
    </source>
</evidence>
<dbReference type="SUPFAM" id="SSF50978">
    <property type="entry name" value="WD40 repeat-like"/>
    <property type="match status" value="1"/>
</dbReference>
<dbReference type="GO" id="GO:0006623">
    <property type="term" value="P:protein targeting to vacuole"/>
    <property type="evidence" value="ECO:0007669"/>
    <property type="project" value="InterPro"/>
</dbReference>
<dbReference type="WBParaSite" id="GPUH_0001947501-mRNA-1">
    <property type="protein sequence ID" value="GPUH_0001947501-mRNA-1"/>
    <property type="gene ID" value="GPUH_0001947501"/>
</dbReference>
<evidence type="ECO:0000313" key="3">
    <source>
        <dbReference type="WBParaSite" id="GPUH_0001947501-mRNA-1"/>
    </source>
</evidence>
<reference evidence="1 2" key="2">
    <citation type="submission" date="2018-11" db="EMBL/GenBank/DDBJ databases">
        <authorList>
            <consortium name="Pathogen Informatics"/>
        </authorList>
    </citation>
    <scope>NUCLEOTIDE SEQUENCE [LARGE SCALE GENOMIC DNA]</scope>
</reference>
<dbReference type="GO" id="GO:0034058">
    <property type="term" value="P:endosomal vesicle fusion"/>
    <property type="evidence" value="ECO:0007669"/>
    <property type="project" value="TreeGrafter"/>
</dbReference>
<dbReference type="EMBL" id="UYRT01088549">
    <property type="protein sequence ID" value="VDN33871.1"/>
    <property type="molecule type" value="Genomic_DNA"/>
</dbReference>
<dbReference type="InterPro" id="IPR001680">
    <property type="entry name" value="WD40_rpt"/>
</dbReference>
<gene>
    <name evidence="1" type="ORF">GPUH_LOCUS19451</name>
</gene>
<protein>
    <submittedName>
        <fullName evidence="3">ANAPC4_WD40 domain-containing protein</fullName>
    </submittedName>
</protein>
<organism evidence="3">
    <name type="scientific">Gongylonema pulchrum</name>
    <dbReference type="NCBI Taxonomy" id="637853"/>
    <lineage>
        <taxon>Eukaryota</taxon>
        <taxon>Metazoa</taxon>
        <taxon>Ecdysozoa</taxon>
        <taxon>Nematoda</taxon>
        <taxon>Chromadorea</taxon>
        <taxon>Rhabditida</taxon>
        <taxon>Spirurina</taxon>
        <taxon>Spiruromorpha</taxon>
        <taxon>Spiruroidea</taxon>
        <taxon>Gongylonematidae</taxon>
        <taxon>Gongylonema</taxon>
    </lineage>
</organism>
<dbReference type="Gene3D" id="2.130.10.10">
    <property type="entry name" value="YVTN repeat-like/Quinoprotein amine dehydrogenase"/>
    <property type="match status" value="1"/>
</dbReference>
<dbReference type="Proteomes" id="UP000271098">
    <property type="component" value="Unassembled WGS sequence"/>
</dbReference>
<dbReference type="AlphaFoldDB" id="A0A183EEQ9"/>
<keyword evidence="2" id="KW-1185">Reference proteome</keyword>
<name>A0A183EEQ9_9BILA</name>
<reference evidence="3" key="1">
    <citation type="submission" date="2016-06" db="UniProtKB">
        <authorList>
            <consortium name="WormBaseParasite"/>
        </authorList>
    </citation>
    <scope>IDENTIFICATION</scope>
</reference>
<dbReference type="Pfam" id="PF23410">
    <property type="entry name" value="Beta-prop_VPS8"/>
    <property type="match status" value="2"/>
</dbReference>
<dbReference type="SMART" id="SM00320">
    <property type="entry name" value="WD40"/>
    <property type="match status" value="1"/>
</dbReference>
<dbReference type="PANTHER" id="PTHR12616">
    <property type="entry name" value="VACUOLAR PROTEIN SORTING VPS41"/>
    <property type="match status" value="1"/>
</dbReference>
<sequence>MSSIATEDDIVDRWIEIDDSISVPDQTLDEILADLKAQNDRGGGGHASALTASLAHIAVGTSRGLVLVFGRENQRLVHSVSSNGCPVSCLNFNNNGTHLAIGYGSGLLRIFNIATGKMVDETNEVVQPGKGILQVIFVGSSKRFACLDSGGSVVYLKMLDNDRILAFLSLRKLFLISLKEMRLIYAAALTGPANRPPLFDWQARNEVPSLQNGSKNSIFCAGRGSKVEFFHISNSGLDSKCM</sequence>
<dbReference type="GO" id="GO:0030897">
    <property type="term" value="C:HOPS complex"/>
    <property type="evidence" value="ECO:0007669"/>
    <property type="project" value="TreeGrafter"/>
</dbReference>
<proteinExistence type="predicted"/>
<dbReference type="InterPro" id="IPR036322">
    <property type="entry name" value="WD40_repeat_dom_sf"/>
</dbReference>
<dbReference type="OrthoDB" id="289913at2759"/>
<dbReference type="InterPro" id="IPR015943">
    <property type="entry name" value="WD40/YVTN_repeat-like_dom_sf"/>
</dbReference>
<accession>A0A183EEQ9</accession>